<feature type="transmembrane region" description="Helical" evidence="1">
    <location>
        <begin position="92"/>
        <end position="109"/>
    </location>
</feature>
<comment type="caution">
    <text evidence="2">The sequence shown here is derived from an EMBL/GenBank/DDBJ whole genome shotgun (WGS) entry which is preliminary data.</text>
</comment>
<organism evidence="2 3">
    <name type="scientific">Microbacterium caowuchunii</name>
    <dbReference type="NCBI Taxonomy" id="2614638"/>
    <lineage>
        <taxon>Bacteria</taxon>
        <taxon>Bacillati</taxon>
        <taxon>Actinomycetota</taxon>
        <taxon>Actinomycetes</taxon>
        <taxon>Micrococcales</taxon>
        <taxon>Microbacteriaceae</taxon>
        <taxon>Microbacterium</taxon>
    </lineage>
</organism>
<keyword evidence="3" id="KW-1185">Reference proteome</keyword>
<dbReference type="EMBL" id="VYUY01000012">
    <property type="protein sequence ID" value="KAA9132957.1"/>
    <property type="molecule type" value="Genomic_DNA"/>
</dbReference>
<feature type="transmembrane region" description="Helical" evidence="1">
    <location>
        <begin position="237"/>
        <end position="255"/>
    </location>
</feature>
<feature type="transmembrane region" description="Helical" evidence="1">
    <location>
        <begin position="115"/>
        <end position="133"/>
    </location>
</feature>
<gene>
    <name evidence="2" type="ORF">F6B40_09645</name>
</gene>
<evidence type="ECO:0000256" key="1">
    <source>
        <dbReference type="SAM" id="Phobius"/>
    </source>
</evidence>
<dbReference type="InterPro" id="IPR038330">
    <property type="entry name" value="TspO/MBR-related_sf"/>
</dbReference>
<feature type="transmembrane region" description="Helical" evidence="1">
    <location>
        <begin position="61"/>
        <end position="80"/>
    </location>
</feature>
<protein>
    <submittedName>
        <fullName evidence="2">Tryptophan-rich sensory protein</fullName>
    </submittedName>
</protein>
<dbReference type="Gene3D" id="1.20.1260.100">
    <property type="entry name" value="TspO/MBR protein"/>
    <property type="match status" value="1"/>
</dbReference>
<reference evidence="3" key="1">
    <citation type="submission" date="2019-09" db="EMBL/GenBank/DDBJ databases">
        <title>Mumia zhuanghuii sp. nov. isolated from the intestinal contents of plateau pika (Ochotona curzoniae) in the Qinghai-Tibet plateau of China.</title>
        <authorList>
            <person name="Tian Z."/>
        </authorList>
    </citation>
    <scope>NUCLEOTIDE SEQUENCE [LARGE SCALE GENOMIC DNA]</scope>
    <source>
        <strain evidence="3">L-033</strain>
    </source>
</reference>
<evidence type="ECO:0000313" key="3">
    <source>
        <dbReference type="Proteomes" id="UP000326838"/>
    </source>
</evidence>
<proteinExistence type="predicted"/>
<keyword evidence="1" id="KW-0812">Transmembrane</keyword>
<feature type="transmembrane region" description="Helical" evidence="1">
    <location>
        <begin position="213"/>
        <end position="231"/>
    </location>
</feature>
<dbReference type="AlphaFoldDB" id="A0A5N0TFR6"/>
<feature type="transmembrane region" description="Helical" evidence="1">
    <location>
        <begin position="187"/>
        <end position="206"/>
    </location>
</feature>
<accession>A0A5N0TFR6</accession>
<keyword evidence="1" id="KW-1133">Transmembrane helix</keyword>
<name>A0A5N0TFR6_9MICO</name>
<dbReference type="RefSeq" id="WP_150893465.1">
    <property type="nucleotide sequence ID" value="NZ_VYUY01000012.1"/>
</dbReference>
<feature type="transmembrane region" description="Helical" evidence="1">
    <location>
        <begin position="145"/>
        <end position="167"/>
    </location>
</feature>
<feature type="transmembrane region" description="Helical" evidence="1">
    <location>
        <begin position="14"/>
        <end position="34"/>
    </location>
</feature>
<dbReference type="Proteomes" id="UP000326838">
    <property type="component" value="Unassembled WGS sequence"/>
</dbReference>
<sequence>MSADRSPRDLLRQIAVISATSFMLIAALIGSGFLGGQPVEDLQGGALSAEASYLAPASPAFSIWSVIYIGLIAYTIWQAFPARRHDPRQRALGWGIALSEVLNGLWLVAAQFWTLPLTVLTIVLLLVVLAVVFRRAVATPPSGWLEAVLVDGVTGLHLGWVTLATVANTSAWLTQIAPSEWEAGADVWGLVVLAVVALVGCIMGWASGGRITPALALAWGLSWLAVGRLSGEPGSTVIGVAAIVVAVLILGVTVVRRLRTRA</sequence>
<keyword evidence="1" id="KW-0472">Membrane</keyword>
<evidence type="ECO:0000313" key="2">
    <source>
        <dbReference type="EMBL" id="KAA9132957.1"/>
    </source>
</evidence>